<dbReference type="Proteomes" id="UP001345013">
    <property type="component" value="Unassembled WGS sequence"/>
</dbReference>
<evidence type="ECO:0000256" key="1">
    <source>
        <dbReference type="SAM" id="MobiDB-lite"/>
    </source>
</evidence>
<sequence>MSWSWEETFTSTAPGGLSSPSIIVGDPVATTVGDLTTIPPPAVRSTSTTTKTVYAPEAIGYFPGPDPSSTVNCETPDYTAFVTSISYGNRIGCRKLGTANQHIYHIYATSCIPAESPHVLEGDPYLTQCNYGIAQYCNKFSFSSPDASFVACYTIANQTQTNYLWPSQWSSQYAEASISANDTSRTAQSVQSATATATATATAEPIATSAAPGLGAEAEENPHTSVPVIAGVSAVAVIAFTACLVLLAIVWKRGRSTCCSRRARASASSEENHVGQAEHGANPNSEKKCRQELSAGEAHIHELDGTTVASPRGVEEDDVFAGHWLSDTHAQTGTVSGKIRPGLGSCE</sequence>
<name>A0ABR0K885_9EURO</name>
<keyword evidence="4" id="KW-1185">Reference proteome</keyword>
<keyword evidence="2" id="KW-0812">Transmembrane</keyword>
<gene>
    <name evidence="3" type="ORF">LTR24_005670</name>
</gene>
<evidence type="ECO:0000313" key="3">
    <source>
        <dbReference type="EMBL" id="KAK5091893.1"/>
    </source>
</evidence>
<keyword evidence="2" id="KW-1133">Transmembrane helix</keyword>
<feature type="transmembrane region" description="Helical" evidence="2">
    <location>
        <begin position="228"/>
        <end position="251"/>
    </location>
</feature>
<organism evidence="3 4">
    <name type="scientific">Lithohypha guttulata</name>
    <dbReference type="NCBI Taxonomy" id="1690604"/>
    <lineage>
        <taxon>Eukaryota</taxon>
        <taxon>Fungi</taxon>
        <taxon>Dikarya</taxon>
        <taxon>Ascomycota</taxon>
        <taxon>Pezizomycotina</taxon>
        <taxon>Eurotiomycetes</taxon>
        <taxon>Chaetothyriomycetidae</taxon>
        <taxon>Chaetothyriales</taxon>
        <taxon>Trichomeriaceae</taxon>
        <taxon>Lithohypha</taxon>
    </lineage>
</organism>
<evidence type="ECO:0000256" key="2">
    <source>
        <dbReference type="SAM" id="Phobius"/>
    </source>
</evidence>
<keyword evidence="2" id="KW-0472">Membrane</keyword>
<protein>
    <submittedName>
        <fullName evidence="3">Uncharacterized protein</fullName>
    </submittedName>
</protein>
<dbReference type="EMBL" id="JAVRRG010000067">
    <property type="protein sequence ID" value="KAK5091893.1"/>
    <property type="molecule type" value="Genomic_DNA"/>
</dbReference>
<accession>A0ABR0K885</accession>
<evidence type="ECO:0000313" key="4">
    <source>
        <dbReference type="Proteomes" id="UP001345013"/>
    </source>
</evidence>
<feature type="region of interest" description="Disordered" evidence="1">
    <location>
        <begin position="264"/>
        <end position="287"/>
    </location>
</feature>
<comment type="caution">
    <text evidence="3">The sequence shown here is derived from an EMBL/GenBank/DDBJ whole genome shotgun (WGS) entry which is preliminary data.</text>
</comment>
<reference evidence="3 4" key="1">
    <citation type="submission" date="2023-08" db="EMBL/GenBank/DDBJ databases">
        <title>Black Yeasts Isolated from many extreme environments.</title>
        <authorList>
            <person name="Coleine C."/>
            <person name="Stajich J.E."/>
            <person name="Selbmann L."/>
        </authorList>
    </citation>
    <scope>NUCLEOTIDE SEQUENCE [LARGE SCALE GENOMIC DNA]</scope>
    <source>
        <strain evidence="3 4">CCFEE 5885</strain>
    </source>
</reference>
<proteinExistence type="predicted"/>